<keyword evidence="2" id="KW-1185">Reference proteome</keyword>
<reference evidence="1 2" key="1">
    <citation type="submission" date="2013-05" db="EMBL/GenBank/DDBJ databases">
        <title>Genome assembly of Chondromyces apiculatus DSM 436.</title>
        <authorList>
            <person name="Sharma G."/>
            <person name="Khatri I."/>
            <person name="Kaur C."/>
            <person name="Mayilraj S."/>
            <person name="Subramanian S."/>
        </authorList>
    </citation>
    <scope>NUCLEOTIDE SEQUENCE [LARGE SCALE GENOMIC DNA]</scope>
    <source>
        <strain evidence="1 2">DSM 436</strain>
    </source>
</reference>
<organism evidence="1 2">
    <name type="scientific">Chondromyces apiculatus DSM 436</name>
    <dbReference type="NCBI Taxonomy" id="1192034"/>
    <lineage>
        <taxon>Bacteria</taxon>
        <taxon>Pseudomonadati</taxon>
        <taxon>Myxococcota</taxon>
        <taxon>Polyangia</taxon>
        <taxon>Polyangiales</taxon>
        <taxon>Polyangiaceae</taxon>
        <taxon>Chondromyces</taxon>
    </lineage>
</organism>
<dbReference type="SMART" id="SM00567">
    <property type="entry name" value="EZ_HEAT"/>
    <property type="match status" value="8"/>
</dbReference>
<evidence type="ECO:0008006" key="3">
    <source>
        <dbReference type="Google" id="ProtNLM"/>
    </source>
</evidence>
<dbReference type="STRING" id="1192034.CAP_4388"/>
<dbReference type="RefSeq" id="WP_044243983.1">
    <property type="nucleotide sequence ID" value="NZ_ASRX01000032.1"/>
</dbReference>
<dbReference type="InterPro" id="IPR016024">
    <property type="entry name" value="ARM-type_fold"/>
</dbReference>
<proteinExistence type="predicted"/>
<sequence>MEPFARGRGAVSDPSGAVSNEAVRAEVRIWMLGTLRPPLAFLRESLISADPAEALAAATALATRVREGEDEPGTLAGCVPRALFTLAHEAQEVLAELVIEGLPLEIPEFPGDLPTEIACRFRCAQLLASPERLSRGEATALDLRAVADAPVERALASGLWRRAAGHLQPAMQEIAITMARAGLSGALLSPGAAEEVLLDIARRSSEAVAARALGLAAEPWAQGLPCPPLAAWMEGEEVALAAVRLAAARGDRAWVRRFATGKAVARSARRAAISTLGALGTLGDAEDAETLLALAEEDPPGAGREAIEALRGLKRRGISPDEDQARRLIALVLAHDGLPLEAAAECTSSRADALVPAIDQHASGAASKERIARLLAAFGTRRTLGRLVELAGSAADPVLGRAAIRALGRLEERAAEAVILARLDAEPEACLEALGRVGGAATVARLQKVLDGAPPPWLPGALSVLLRLDPSPQVLAAAALRGAISAEALEALPAYASAGQIEALAAIAAAPGHPLRAPSIRALGRTGGPLAIDPLAALLTDGDEGVREVTVAALRALGQRLATPEPPLACLEGAADPGAAIVAEAALRRLRPRPDSVAETTLLLDAVIGHDHPHLVRVVRPLLRRESPEIRKRALACLAAAGPACAAWVVPYLDPGAPHPVARQALIALGRAAVPGTGATIAGWLSHPNMNLKKTAAEALVGSRDPAAIPALVEVLARHDQPGYRDLVAHALRALAGPFHRALLVERLATAGEPRSEALLASTLASAFTPAELAALVTRRPDLPTVLLQQAYAVNGAHRAGTCGELDAELRRRRAGQRIPREADVAPQDPLRTGLARADDLRGAAALRARLREAPFTAAPSPDLVTGIQAVGAAGIDTLGAAGLTVPEQRVLAALLPQLDAVTRGDAIALLATATDPSVLCRVLPFVDGRGALDPRHGPLLAALVQRSGPATARSLSLDLRPAVRARAASVLRLAGEAALTSTPPAERPALLRAWIDAGREEELRAALEGREALSLAVVARLVAERSGAAAAWALAERWVAESPLERAPGLVDLAFLGEVAAPALRELSQGDARGEVRARALVALTAMRSADLALLRSRLGDIHPDVREAAAEALARTGDRDDRARVRDAWMAGALHGAFHLALDAQDAPAVAAAVAGATTESEALRLLGPLAALPPADRVPLLLALRSSPHPRASAAARDALRALPAAHVLPHVEARLRAGEVALLDVVGAPGALPAVLADLARLARSPEAIGAWLRFSSRTAGAGLLYAAGLGPSIAAWASAEPSPGALSLLARLTDWYDEQHAQVLLRALAPALSGTHRDAVLGAILDALREQPPALVSRVLSGMVRPTDAAALRALAEAEAASPGLLALLAPTLRAAVERALDTALDVADPEKARLLLTYFADRDGPLSASARERVLTLLERHVRSPSRRVSLHAHRLLRALAPRERYLRATRALLDDPDPTTVRLALRVLAFGGDAESAAAIAERLFHPHAGVARAAREGLLALGQAAVAPLLGGRARLRPDRREAIDAILDEIRGRSGGSSAGSAAS</sequence>
<dbReference type="Gene3D" id="1.25.10.10">
    <property type="entry name" value="Leucine-rich Repeat Variant"/>
    <property type="match status" value="3"/>
</dbReference>
<name>A0A017T5P3_9BACT</name>
<evidence type="ECO:0000313" key="1">
    <source>
        <dbReference type="EMBL" id="EYF04568.1"/>
    </source>
</evidence>
<dbReference type="Pfam" id="PF13646">
    <property type="entry name" value="HEAT_2"/>
    <property type="match status" value="1"/>
</dbReference>
<dbReference type="eggNOG" id="ENOG502ZAQ0">
    <property type="taxonomic scope" value="Bacteria"/>
</dbReference>
<dbReference type="SUPFAM" id="SSF48371">
    <property type="entry name" value="ARM repeat"/>
    <property type="match status" value="2"/>
</dbReference>
<accession>A0A017T5P3</accession>
<evidence type="ECO:0000313" key="2">
    <source>
        <dbReference type="Proteomes" id="UP000019678"/>
    </source>
</evidence>
<dbReference type="EMBL" id="ASRX01000032">
    <property type="protein sequence ID" value="EYF04568.1"/>
    <property type="molecule type" value="Genomic_DNA"/>
</dbReference>
<protein>
    <recommendedName>
        <fullName evidence="3">HEAT repeat protein</fullName>
    </recommendedName>
</protein>
<dbReference type="OrthoDB" id="3272910at2"/>
<dbReference type="Proteomes" id="UP000019678">
    <property type="component" value="Unassembled WGS sequence"/>
</dbReference>
<comment type="caution">
    <text evidence="1">The sequence shown here is derived from an EMBL/GenBank/DDBJ whole genome shotgun (WGS) entry which is preliminary data.</text>
</comment>
<dbReference type="InterPro" id="IPR004155">
    <property type="entry name" value="PBS_lyase_HEAT"/>
</dbReference>
<gene>
    <name evidence="1" type="ORF">CAP_4388</name>
</gene>
<dbReference type="InterPro" id="IPR011989">
    <property type="entry name" value="ARM-like"/>
</dbReference>